<feature type="region of interest" description="Disordered" evidence="2">
    <location>
        <begin position="27"/>
        <end position="58"/>
    </location>
</feature>
<dbReference type="InterPro" id="IPR011004">
    <property type="entry name" value="Trimer_LpxA-like_sf"/>
</dbReference>
<evidence type="ECO:0008006" key="5">
    <source>
        <dbReference type="Google" id="ProtNLM"/>
    </source>
</evidence>
<dbReference type="EMBL" id="CAHP01000019">
    <property type="protein sequence ID" value="CCG41136.1"/>
    <property type="molecule type" value="Genomic_DNA"/>
</dbReference>
<name>H8FRZ8_MAGML</name>
<evidence type="ECO:0000313" key="3">
    <source>
        <dbReference type="EMBL" id="CCG41136.1"/>
    </source>
</evidence>
<gene>
    <name evidence="3" type="ORF">PHAMO_260003</name>
</gene>
<dbReference type="PANTHER" id="PTHR43300">
    <property type="entry name" value="ACETYLTRANSFERASE"/>
    <property type="match status" value="1"/>
</dbReference>
<comment type="similarity">
    <text evidence="1">Belongs to the transferase hexapeptide repeat family.</text>
</comment>
<keyword evidence="4" id="KW-1185">Reference proteome</keyword>
<dbReference type="PANTHER" id="PTHR43300:SF7">
    <property type="entry name" value="UDP-N-ACETYLBACILLOSAMINE N-ACETYLTRANSFERASE"/>
    <property type="match status" value="1"/>
</dbReference>
<dbReference type="CDD" id="cd03360">
    <property type="entry name" value="LbH_AT_putative"/>
    <property type="match status" value="1"/>
</dbReference>
<dbReference type="AlphaFoldDB" id="H8FRZ8"/>
<dbReference type="Proteomes" id="UP000004169">
    <property type="component" value="Unassembled WGS sequence"/>
</dbReference>
<reference evidence="3 4" key="1">
    <citation type="journal article" date="2012" name="J. Bacteriol.">
        <title>Draft Genome Sequence of the Purple Photosynthetic Bacterium Phaeospirillum molischianum DSM120, a Particularly Versatile Bacterium.</title>
        <authorList>
            <person name="Duquesne K."/>
            <person name="Prima V."/>
            <person name="Ji B."/>
            <person name="Rouy Z."/>
            <person name="Medigue C."/>
            <person name="Talla E."/>
            <person name="Sturgis J.N."/>
        </authorList>
    </citation>
    <scope>NUCLEOTIDE SEQUENCE [LARGE SCALE GENOMIC DNA]</scope>
    <source>
        <strain evidence="4">DSM120</strain>
    </source>
</reference>
<proteinExistence type="inferred from homology"/>
<dbReference type="Gene3D" id="2.160.10.10">
    <property type="entry name" value="Hexapeptide repeat proteins"/>
    <property type="match status" value="1"/>
</dbReference>
<evidence type="ECO:0000256" key="2">
    <source>
        <dbReference type="SAM" id="MobiDB-lite"/>
    </source>
</evidence>
<dbReference type="InterPro" id="IPR050179">
    <property type="entry name" value="Trans_hexapeptide_repeat"/>
</dbReference>
<organism evidence="3 4">
    <name type="scientific">Magnetospirillum molischianum DSM 120</name>
    <dbReference type="NCBI Taxonomy" id="1150626"/>
    <lineage>
        <taxon>Bacteria</taxon>
        <taxon>Pseudomonadati</taxon>
        <taxon>Pseudomonadota</taxon>
        <taxon>Alphaproteobacteria</taxon>
        <taxon>Rhodospirillales</taxon>
        <taxon>Rhodospirillaceae</taxon>
        <taxon>Magnetospirillum</taxon>
    </lineage>
</organism>
<dbReference type="STRING" id="1150626.PHAMO_260003"/>
<evidence type="ECO:0000256" key="1">
    <source>
        <dbReference type="ARBA" id="ARBA00007274"/>
    </source>
</evidence>
<comment type="caution">
    <text evidence="3">The sequence shown here is derived from an EMBL/GenBank/DDBJ whole genome shotgun (WGS) entry which is preliminary data.</text>
</comment>
<dbReference type="InterPro" id="IPR020019">
    <property type="entry name" value="AcTrfase_PglD-like"/>
</dbReference>
<evidence type="ECO:0000313" key="4">
    <source>
        <dbReference type="Proteomes" id="UP000004169"/>
    </source>
</evidence>
<accession>H8FRZ8</accession>
<feature type="compositionally biased region" description="Basic and acidic residues" evidence="2">
    <location>
        <begin position="30"/>
        <end position="46"/>
    </location>
</feature>
<dbReference type="eggNOG" id="COG1044">
    <property type="taxonomic scope" value="Bacteria"/>
</dbReference>
<protein>
    <recommendedName>
        <fullName evidence="5">Acetyltransferase</fullName>
    </recommendedName>
</protein>
<dbReference type="SUPFAM" id="SSF51161">
    <property type="entry name" value="Trimeric LpxA-like enzymes"/>
    <property type="match status" value="1"/>
</dbReference>
<dbReference type="Pfam" id="PF00132">
    <property type="entry name" value="Hexapep"/>
    <property type="match status" value="1"/>
</dbReference>
<dbReference type="InterPro" id="IPR001451">
    <property type="entry name" value="Hexapep"/>
</dbReference>
<sequence length="285" mass="31003">MPHPPAAMNFSDKLTLITELGSDSMIFATDSRDRRQGGRSPTDHRPVKAHSNRPVESQVSIHRDPLFPPAPEGILLVGAGRNARNIICIFETADVRVSKLVDDQPKGEVLGHQVELIDDIEGANVDAFLTIADPVQAQLVRERPALKGCTWPRFIHPSSVVSSYAKLNEGCYVGPFAILTDVTLGRHVHLFAHNVLGARVSVGDFTVILPHATVASDARLGKRCMIGMGARIHAGVQIGDDCRIGVNAVVRRDMPDGTIAHSDQRVRVRRRISFARSSAHDDDGS</sequence>